<sequence>MSDNTESEKADGSLEIISPTEAVTPLFMSVSPEPEPKVVVDDPDYYIQGEFVVFQVENHRFRVPSYRFVSESEVFASMFMCPQPPGRDGEGSTSSIGNPIFLPYTTIPDFKNFLKALYPQSFDVLLSLSKEEWFSVLTLSNQWYFLRLRAVAISELNTMTGFSSIEKITLGRNLKVASWVVQGFLELTLRAFEVGISDDEAKKISLMTTINLLRIREARAAGKVGSATSAIVAMIETKFKEELEFIRAEEQGYGQVFEDVTGNEERNENIKKKKKRLTLGS</sequence>
<evidence type="ECO:0008006" key="3">
    <source>
        <dbReference type="Google" id="ProtNLM"/>
    </source>
</evidence>
<reference evidence="1 2" key="1">
    <citation type="submission" date="2020-01" db="EMBL/GenBank/DDBJ databases">
        <authorList>
            <person name="Gupta K D."/>
        </authorList>
    </citation>
    <scope>NUCLEOTIDE SEQUENCE [LARGE SCALE GENOMIC DNA]</scope>
</reference>
<accession>A0A8S0W7P6</accession>
<dbReference type="Proteomes" id="UP000467700">
    <property type="component" value="Unassembled WGS sequence"/>
</dbReference>
<gene>
    <name evidence="1" type="ORF">AAE3_LOCUS2624</name>
</gene>
<proteinExistence type="predicted"/>
<dbReference type="OrthoDB" id="3199068at2759"/>
<keyword evidence="2" id="KW-1185">Reference proteome</keyword>
<dbReference type="InterPro" id="IPR011333">
    <property type="entry name" value="SKP1/BTB/POZ_sf"/>
</dbReference>
<dbReference type="Gene3D" id="3.30.710.10">
    <property type="entry name" value="Potassium Channel Kv1.1, Chain A"/>
    <property type="match status" value="1"/>
</dbReference>
<protein>
    <recommendedName>
        <fullName evidence="3">BTB domain-containing protein</fullName>
    </recommendedName>
</protein>
<comment type="caution">
    <text evidence="1">The sequence shown here is derived from an EMBL/GenBank/DDBJ whole genome shotgun (WGS) entry which is preliminary data.</text>
</comment>
<organism evidence="1 2">
    <name type="scientific">Cyclocybe aegerita</name>
    <name type="common">Black poplar mushroom</name>
    <name type="synonym">Agrocybe aegerita</name>
    <dbReference type="NCBI Taxonomy" id="1973307"/>
    <lineage>
        <taxon>Eukaryota</taxon>
        <taxon>Fungi</taxon>
        <taxon>Dikarya</taxon>
        <taxon>Basidiomycota</taxon>
        <taxon>Agaricomycotina</taxon>
        <taxon>Agaricomycetes</taxon>
        <taxon>Agaricomycetidae</taxon>
        <taxon>Agaricales</taxon>
        <taxon>Agaricineae</taxon>
        <taxon>Bolbitiaceae</taxon>
        <taxon>Cyclocybe</taxon>
    </lineage>
</organism>
<evidence type="ECO:0000313" key="2">
    <source>
        <dbReference type="Proteomes" id="UP000467700"/>
    </source>
</evidence>
<dbReference type="SUPFAM" id="SSF54695">
    <property type="entry name" value="POZ domain"/>
    <property type="match status" value="1"/>
</dbReference>
<dbReference type="AlphaFoldDB" id="A0A8S0W7P6"/>
<dbReference type="EMBL" id="CACVBS010000029">
    <property type="protein sequence ID" value="CAA7260426.1"/>
    <property type="molecule type" value="Genomic_DNA"/>
</dbReference>
<evidence type="ECO:0000313" key="1">
    <source>
        <dbReference type="EMBL" id="CAA7260426.1"/>
    </source>
</evidence>
<name>A0A8S0W7P6_CYCAE</name>